<dbReference type="EMBL" id="BRYB01002943">
    <property type="protein sequence ID" value="GMI27901.1"/>
    <property type="molecule type" value="Genomic_DNA"/>
</dbReference>
<accession>A0ABQ6MLA0</accession>
<proteinExistence type="predicted"/>
<dbReference type="Proteomes" id="UP001165060">
    <property type="component" value="Unassembled WGS sequence"/>
</dbReference>
<feature type="compositionally biased region" description="Low complexity" evidence="1">
    <location>
        <begin position="36"/>
        <end position="52"/>
    </location>
</feature>
<name>A0ABQ6MLA0_9STRA</name>
<feature type="region of interest" description="Disordered" evidence="1">
    <location>
        <begin position="27"/>
        <end position="79"/>
    </location>
</feature>
<evidence type="ECO:0000313" key="2">
    <source>
        <dbReference type="EMBL" id="GMI27901.1"/>
    </source>
</evidence>
<reference evidence="2 3" key="1">
    <citation type="journal article" date="2023" name="Commun. Biol.">
        <title>Genome analysis of Parmales, the sister group of diatoms, reveals the evolutionary specialization of diatoms from phago-mixotrophs to photoautotrophs.</title>
        <authorList>
            <person name="Ban H."/>
            <person name="Sato S."/>
            <person name="Yoshikawa S."/>
            <person name="Yamada K."/>
            <person name="Nakamura Y."/>
            <person name="Ichinomiya M."/>
            <person name="Sato N."/>
            <person name="Blanc-Mathieu R."/>
            <person name="Endo H."/>
            <person name="Kuwata A."/>
            <person name="Ogata H."/>
        </authorList>
    </citation>
    <scope>NUCLEOTIDE SEQUENCE [LARGE SCALE GENOMIC DNA]</scope>
</reference>
<evidence type="ECO:0000256" key="1">
    <source>
        <dbReference type="SAM" id="MobiDB-lite"/>
    </source>
</evidence>
<protein>
    <submittedName>
        <fullName evidence="2">Uncharacterized protein</fullName>
    </submittedName>
</protein>
<sequence length="79" mass="7546">MSKPLASAAEMMAASKDLAAKIGALRARNDSGSVDPPLAGPRTPRAGPAAEGASGGGGEDLEPGGDVPAIPGLPSAPSK</sequence>
<comment type="caution">
    <text evidence="2">The sequence shown here is derived from an EMBL/GenBank/DDBJ whole genome shotgun (WGS) entry which is preliminary data.</text>
</comment>
<gene>
    <name evidence="2" type="ORF">TeGR_g12484</name>
</gene>
<keyword evidence="3" id="KW-1185">Reference proteome</keyword>
<evidence type="ECO:0000313" key="3">
    <source>
        <dbReference type="Proteomes" id="UP001165060"/>
    </source>
</evidence>
<organism evidence="2 3">
    <name type="scientific">Tetraparma gracilis</name>
    <dbReference type="NCBI Taxonomy" id="2962635"/>
    <lineage>
        <taxon>Eukaryota</taxon>
        <taxon>Sar</taxon>
        <taxon>Stramenopiles</taxon>
        <taxon>Ochrophyta</taxon>
        <taxon>Bolidophyceae</taxon>
        <taxon>Parmales</taxon>
        <taxon>Triparmaceae</taxon>
        <taxon>Tetraparma</taxon>
    </lineage>
</organism>